<accession>A0A7Z0VIN5</accession>
<dbReference type="InterPro" id="IPR019302">
    <property type="entry name" value="CAP12/PCTIR_TIR_dom"/>
</dbReference>
<keyword evidence="1" id="KW-0464">Manganese</keyword>
<reference evidence="4 5" key="1">
    <citation type="submission" date="2016-06" db="EMBL/GenBank/DDBJ databases">
        <title>Genome sequence of endosymbiont of Candidatus Endolucinida thiodiazotropha.</title>
        <authorList>
            <person name="Poehlein A."/>
            <person name="Koenig S."/>
            <person name="Heiden S.E."/>
            <person name="Thuermer A."/>
            <person name="Voget S."/>
            <person name="Daniel R."/>
            <person name="Markert S."/>
            <person name="Gros O."/>
            <person name="Schweder T."/>
        </authorList>
    </citation>
    <scope>NUCLEOTIDE SEQUENCE [LARGE SCALE GENOMIC DNA]</scope>
    <source>
        <strain evidence="4 5">COS</strain>
    </source>
</reference>
<dbReference type="PANTHER" id="PTHR21621:SF0">
    <property type="entry name" value="BETA-CITRYLGLUTAMATE SYNTHASE B-RELATED"/>
    <property type="match status" value="1"/>
</dbReference>
<dbReference type="InterPro" id="IPR011761">
    <property type="entry name" value="ATP-grasp"/>
</dbReference>
<organism evidence="4 5">
    <name type="scientific">Candidatus Thiodiazotropha endolucinida</name>
    <dbReference type="NCBI Taxonomy" id="1655433"/>
    <lineage>
        <taxon>Bacteria</taxon>
        <taxon>Pseudomonadati</taxon>
        <taxon>Pseudomonadota</taxon>
        <taxon>Gammaproteobacteria</taxon>
        <taxon>Chromatiales</taxon>
        <taxon>Sedimenticolaceae</taxon>
        <taxon>Candidatus Thiodiazotropha</taxon>
    </lineage>
</organism>
<dbReference type="Pfam" id="PF10137">
    <property type="entry name" value="CAP12-PCTIR_TIR"/>
    <property type="match status" value="1"/>
</dbReference>
<dbReference type="GO" id="GO:0005737">
    <property type="term" value="C:cytoplasm"/>
    <property type="evidence" value="ECO:0007669"/>
    <property type="project" value="TreeGrafter"/>
</dbReference>
<dbReference type="GO" id="GO:0050135">
    <property type="term" value="F:NADP+ nucleosidase activity"/>
    <property type="evidence" value="ECO:0007669"/>
    <property type="project" value="InterPro"/>
</dbReference>
<proteinExistence type="predicted"/>
<dbReference type="GO" id="GO:0016879">
    <property type="term" value="F:ligase activity, forming carbon-nitrogen bonds"/>
    <property type="evidence" value="ECO:0007669"/>
    <property type="project" value="TreeGrafter"/>
</dbReference>
<dbReference type="EMBL" id="MARB01000025">
    <property type="protein sequence ID" value="ODJ86219.1"/>
    <property type="molecule type" value="Genomic_DNA"/>
</dbReference>
<evidence type="ECO:0000256" key="2">
    <source>
        <dbReference type="PROSITE-ProRule" id="PRU00409"/>
    </source>
</evidence>
<sequence>MKRKPLGILSSTLSNITATSELDYETKEIVAELKRTKTPYTIIDPDKLCIGIERNNPVARFTSSDGSSRAEDLQGLLVRRTRGKEEYILDFLEYCKASYPDLCMFDELSSFKRPTSKVAHLLPKLNLTAQPDTLITKGYLPDACSISLPFVIKPSHGFKGEGVERYHSIDDAQKRLSKLPDEDNALGYGVILQEEITKVKEFRVMVIGGKALGVTEKIVNSEDDIALSADKGHDFRKYEGDLTEDVCSLAQEAADLASLDFAGVDIVFDGDQLILLECNRNPQFSAFDHALHIRSARAMVSLMLERMAKAEKSNDKEEVQEGQPRIIQATKPRVFIGSSSKHLYIAEALQQGLTQSADVEVWNQGIFAASEVVFTKLTEVAKEFDAAVFVLSPDDLVVKKERELNQPRDNVLFEIGLFMGSLGAKNVWLVVSRKDKLALPSDFDGLNPITWEMQKSGNLRASIGEACTEIKQLLTKQPLEH</sequence>
<evidence type="ECO:0000313" key="5">
    <source>
        <dbReference type="Proteomes" id="UP000094769"/>
    </source>
</evidence>
<keyword evidence="2" id="KW-0547">Nucleotide-binding</keyword>
<dbReference type="Gene3D" id="3.30.470.20">
    <property type="entry name" value="ATP-grasp fold, B domain"/>
    <property type="match status" value="1"/>
</dbReference>
<feature type="domain" description="ATP-grasp" evidence="3">
    <location>
        <begin position="112"/>
        <end position="304"/>
    </location>
</feature>
<dbReference type="Pfam" id="PF08443">
    <property type="entry name" value="RimK"/>
    <property type="match status" value="1"/>
</dbReference>
<evidence type="ECO:0000256" key="1">
    <source>
        <dbReference type="ARBA" id="ARBA00023211"/>
    </source>
</evidence>
<keyword evidence="2" id="KW-0067">ATP-binding</keyword>
<name>A0A7Z0VIN5_9GAMM</name>
<evidence type="ECO:0000259" key="3">
    <source>
        <dbReference type="PROSITE" id="PS50975"/>
    </source>
</evidence>
<keyword evidence="4" id="KW-0689">Ribosomal protein</keyword>
<keyword evidence="5" id="KW-1185">Reference proteome</keyword>
<dbReference type="PROSITE" id="PS50975">
    <property type="entry name" value="ATP_GRASP"/>
    <property type="match status" value="1"/>
</dbReference>
<dbReference type="RefSeq" id="WP_069127286.1">
    <property type="nucleotide sequence ID" value="NZ_MARB01000025.1"/>
</dbReference>
<dbReference type="OrthoDB" id="5497289at2"/>
<dbReference type="GO" id="GO:0005840">
    <property type="term" value="C:ribosome"/>
    <property type="evidence" value="ECO:0007669"/>
    <property type="project" value="UniProtKB-KW"/>
</dbReference>
<gene>
    <name evidence="4" type="primary">rimK</name>
    <name evidence="4" type="ORF">CODIS_35400</name>
</gene>
<protein>
    <submittedName>
        <fullName evidence="4">Ribosomal protein S6--L-glutamate ligase</fullName>
    </submittedName>
</protein>
<dbReference type="InterPro" id="IPR013651">
    <property type="entry name" value="ATP-grasp_RimK-type"/>
</dbReference>
<dbReference type="GO" id="GO:0046872">
    <property type="term" value="F:metal ion binding"/>
    <property type="evidence" value="ECO:0007669"/>
    <property type="project" value="InterPro"/>
</dbReference>
<keyword evidence="4" id="KW-0436">Ligase</keyword>
<comment type="caution">
    <text evidence="4">The sequence shown here is derived from an EMBL/GenBank/DDBJ whole genome shotgun (WGS) entry which is preliminary data.</text>
</comment>
<dbReference type="Proteomes" id="UP000094769">
    <property type="component" value="Unassembled WGS sequence"/>
</dbReference>
<dbReference type="AlphaFoldDB" id="A0A7Z0VIN5"/>
<keyword evidence="4" id="KW-0687">Ribonucleoprotein</keyword>
<evidence type="ECO:0000313" key="4">
    <source>
        <dbReference type="EMBL" id="ODJ86219.1"/>
    </source>
</evidence>
<dbReference type="GO" id="GO:0005524">
    <property type="term" value="F:ATP binding"/>
    <property type="evidence" value="ECO:0007669"/>
    <property type="project" value="UniProtKB-UniRule"/>
</dbReference>
<dbReference type="PANTHER" id="PTHR21621">
    <property type="entry name" value="RIBOSOMAL PROTEIN S6 MODIFICATION PROTEIN"/>
    <property type="match status" value="1"/>
</dbReference>
<dbReference type="SUPFAM" id="SSF56059">
    <property type="entry name" value="Glutathione synthetase ATP-binding domain-like"/>
    <property type="match status" value="1"/>
</dbReference>